<dbReference type="PANTHER" id="PTHR42949">
    <property type="entry name" value="ANAEROBIC GLYCEROL-3-PHOSPHATE DEHYDROGENASE SUBUNIT B"/>
    <property type="match status" value="1"/>
</dbReference>
<dbReference type="PRINTS" id="PR00368">
    <property type="entry name" value="FADPNR"/>
</dbReference>
<gene>
    <name evidence="3" type="primary">ahpF</name>
    <name evidence="3" type="ORF">CLTHE_07480</name>
</gene>
<evidence type="ECO:0000259" key="2">
    <source>
        <dbReference type="Pfam" id="PF07992"/>
    </source>
</evidence>
<accession>A0A1V4SWW4</accession>
<dbReference type="EMBL" id="LTAY01000026">
    <property type="protein sequence ID" value="OPX49001.1"/>
    <property type="molecule type" value="Genomic_DNA"/>
</dbReference>
<dbReference type="Proteomes" id="UP000191448">
    <property type="component" value="Unassembled WGS sequence"/>
</dbReference>
<reference evidence="3 4" key="1">
    <citation type="submission" date="2016-02" db="EMBL/GenBank/DDBJ databases">
        <title>Genome sequence of Clostridium thermobutyricum DSM 4928.</title>
        <authorList>
            <person name="Poehlein A."/>
            <person name="Daniel R."/>
        </authorList>
    </citation>
    <scope>NUCLEOTIDE SEQUENCE [LARGE SCALE GENOMIC DNA]</scope>
    <source>
        <strain evidence="3 4">DSM 4928</strain>
    </source>
</reference>
<dbReference type="AlphaFoldDB" id="A0A1V4SWW4"/>
<evidence type="ECO:0000313" key="3">
    <source>
        <dbReference type="EMBL" id="OPX49001.1"/>
    </source>
</evidence>
<evidence type="ECO:0000313" key="4">
    <source>
        <dbReference type="Proteomes" id="UP000191448"/>
    </source>
</evidence>
<dbReference type="InterPro" id="IPR051691">
    <property type="entry name" value="Metab_Enz_Cyan_OpOx_G3PDH"/>
</dbReference>
<dbReference type="PRINTS" id="PR00469">
    <property type="entry name" value="PNDRDTASEII"/>
</dbReference>
<name>A0A1V4SWW4_9CLOT</name>
<comment type="caution">
    <text evidence="3">The sequence shown here is derived from an EMBL/GenBank/DDBJ whole genome shotgun (WGS) entry which is preliminary data.</text>
</comment>
<feature type="domain" description="FAD/NAD(P)-binding" evidence="2">
    <location>
        <begin position="4"/>
        <end position="288"/>
    </location>
</feature>
<protein>
    <submittedName>
        <fullName evidence="3">Alkyl hydroperoxide reductase subunit F</fullName>
        <ecNumber evidence="3">1.8.1.-</ecNumber>
    </submittedName>
</protein>
<evidence type="ECO:0000256" key="1">
    <source>
        <dbReference type="ARBA" id="ARBA00023002"/>
    </source>
</evidence>
<dbReference type="SUPFAM" id="SSF51905">
    <property type="entry name" value="FAD/NAD(P)-binding domain"/>
    <property type="match status" value="1"/>
</dbReference>
<dbReference type="PANTHER" id="PTHR42949:SF3">
    <property type="entry name" value="ANAEROBIC GLYCEROL-3-PHOSPHATE DEHYDROGENASE SUBUNIT B"/>
    <property type="match status" value="1"/>
</dbReference>
<proteinExistence type="predicted"/>
<dbReference type="InterPro" id="IPR023753">
    <property type="entry name" value="FAD/NAD-binding_dom"/>
</dbReference>
<dbReference type="EC" id="1.8.1.-" evidence="3"/>
<keyword evidence="1 3" id="KW-0560">Oxidoreductase</keyword>
<dbReference type="RefSeq" id="WP_080022063.1">
    <property type="nucleotide sequence ID" value="NZ_LTAY01000026.1"/>
</dbReference>
<dbReference type="Pfam" id="PF07992">
    <property type="entry name" value="Pyr_redox_2"/>
    <property type="match status" value="1"/>
</dbReference>
<dbReference type="GO" id="GO:0016491">
    <property type="term" value="F:oxidoreductase activity"/>
    <property type="evidence" value="ECO:0007669"/>
    <property type="project" value="UniProtKB-KW"/>
</dbReference>
<dbReference type="Gene3D" id="3.50.50.60">
    <property type="entry name" value="FAD/NAD(P)-binding domain"/>
    <property type="match status" value="2"/>
</dbReference>
<dbReference type="OrthoDB" id="9776839at2"/>
<dbReference type="InterPro" id="IPR036188">
    <property type="entry name" value="FAD/NAD-bd_sf"/>
</dbReference>
<sequence>MKEYDLIIVGAGISGMNAALKALESGIEKVLILEREENYGGILNQCIHCGFSLNGEMITGPEVVENIKEQLDKYNYEMKLKSTVLDVAKNKKVTYINEQDGISIVKTKALIIATGCRERYTGSVLIPTSKFTGVFTIGNAHRIITIDGILPGKNPVIIANSKWALILARRVELEGGNVKALIVNPDSGYKISDEDRQIIEGFDINLLENSKLIEVAGRKRVDSVKVIDLKTFEEKEFECDSLFLSVGYYPEIGMLEKLDIEMDKINKSLKVNNYRTSIEWIFACGNVIYGARCVEVKEIEGKLAGTEAHKYLESLKKA</sequence>
<organism evidence="3 4">
    <name type="scientific">Clostridium thermobutyricum DSM 4928</name>
    <dbReference type="NCBI Taxonomy" id="1121339"/>
    <lineage>
        <taxon>Bacteria</taxon>
        <taxon>Bacillati</taxon>
        <taxon>Bacillota</taxon>
        <taxon>Clostridia</taxon>
        <taxon>Eubacteriales</taxon>
        <taxon>Clostridiaceae</taxon>
        <taxon>Clostridium</taxon>
    </lineage>
</organism>